<reference evidence="3" key="1">
    <citation type="journal article" date="2011" name="Proc. Natl. Acad. Sci. U.S.A.">
        <title>Obligate biotrophy features unraveled by the genomic analysis of rust fungi.</title>
        <authorList>
            <person name="Duplessis S."/>
            <person name="Cuomo C.A."/>
            <person name="Lin Y.-C."/>
            <person name="Aerts A."/>
            <person name="Tisserant E."/>
            <person name="Veneault-Fourrey C."/>
            <person name="Joly D.L."/>
            <person name="Hacquard S."/>
            <person name="Amselem J."/>
            <person name="Cantarel B.L."/>
            <person name="Chiu R."/>
            <person name="Coutinho P.M."/>
            <person name="Feau N."/>
            <person name="Field M."/>
            <person name="Frey P."/>
            <person name="Gelhaye E."/>
            <person name="Goldberg J."/>
            <person name="Grabherr M.G."/>
            <person name="Kodira C.D."/>
            <person name="Kohler A."/>
            <person name="Kuees U."/>
            <person name="Lindquist E.A."/>
            <person name="Lucas S.M."/>
            <person name="Mago R."/>
            <person name="Mauceli E."/>
            <person name="Morin E."/>
            <person name="Murat C."/>
            <person name="Pangilinan J.L."/>
            <person name="Park R."/>
            <person name="Pearson M."/>
            <person name="Quesneville H."/>
            <person name="Rouhier N."/>
            <person name="Sakthikumar S."/>
            <person name="Salamov A.A."/>
            <person name="Schmutz J."/>
            <person name="Selles B."/>
            <person name="Shapiro H."/>
            <person name="Tanguay P."/>
            <person name="Tuskan G.A."/>
            <person name="Henrissat B."/>
            <person name="Van de Peer Y."/>
            <person name="Rouze P."/>
            <person name="Ellis J.G."/>
            <person name="Dodds P.N."/>
            <person name="Schein J.E."/>
            <person name="Zhong S."/>
            <person name="Hamelin R.C."/>
            <person name="Grigoriev I.V."/>
            <person name="Szabo L.J."/>
            <person name="Martin F."/>
        </authorList>
    </citation>
    <scope>NUCLEOTIDE SEQUENCE [LARGE SCALE GENOMIC DNA]</scope>
    <source>
        <strain evidence="3">98AG31 / pathotype 3-4-7</strain>
    </source>
</reference>
<evidence type="ECO:0000313" key="3">
    <source>
        <dbReference type="Proteomes" id="UP000001072"/>
    </source>
</evidence>
<keyword evidence="3" id="KW-1185">Reference proteome</keyword>
<accession>F4S985</accession>
<dbReference type="RefSeq" id="XP_007417940.1">
    <property type="nucleotide sequence ID" value="XM_007417878.1"/>
</dbReference>
<evidence type="ECO:0000256" key="1">
    <source>
        <dbReference type="SAM" id="MobiDB-lite"/>
    </source>
</evidence>
<protein>
    <submittedName>
        <fullName evidence="2">Uncharacterized protein</fullName>
    </submittedName>
</protein>
<organism evidence="3">
    <name type="scientific">Melampsora larici-populina (strain 98AG31 / pathotype 3-4-7)</name>
    <name type="common">Poplar leaf rust fungus</name>
    <dbReference type="NCBI Taxonomy" id="747676"/>
    <lineage>
        <taxon>Eukaryota</taxon>
        <taxon>Fungi</taxon>
        <taxon>Dikarya</taxon>
        <taxon>Basidiomycota</taxon>
        <taxon>Pucciniomycotina</taxon>
        <taxon>Pucciniomycetes</taxon>
        <taxon>Pucciniales</taxon>
        <taxon>Melampsoraceae</taxon>
        <taxon>Melampsora</taxon>
    </lineage>
</organism>
<dbReference type="VEuPathDB" id="FungiDB:MELLADRAFT_95416"/>
<feature type="compositionally biased region" description="Polar residues" evidence="1">
    <location>
        <begin position="14"/>
        <end position="26"/>
    </location>
</feature>
<proteinExistence type="predicted"/>
<sequence length="397" mass="44865">MPSQISITARAHNQPATSLTPRQRSASPRPHQGGSFPIFTNASPTTFTMHAYKKNPLTSAQDRSGDSTGYSHFKLNDVKVEFELKNVEISELKVAIGVYAEKKYPGCKALFEEAESEGKMNYNGYILGSREFGKTRPKSINDVEIYNEFKRVMARNVGKEIGLWAKIQDPKASKKNKQQINDQHFARSMHADNPEANPDDRRRDILNDLNAPPDRTLVYDALFGAYGNNRDGNREGMTFYHPEKPTLVIKMTHIMFKWWTDDIMEGKPNVNQTTPPSAKDRPDFKYVSKNGPLAVLPQAPEVLPTPGLIPPPRPISPAPEPSASFQRFLNFASISLDDVQTRNAIHHIGILEFDEFLYEENNVDSLVKYGMKHGRAARLIHQAAVYRDDIEQRRADI</sequence>
<feature type="compositionally biased region" description="Basic and acidic residues" evidence="1">
    <location>
        <begin position="189"/>
        <end position="205"/>
    </location>
</feature>
<dbReference type="HOGENOM" id="CLU_694603_0_0_1"/>
<feature type="region of interest" description="Disordered" evidence="1">
    <location>
        <begin position="1"/>
        <end position="38"/>
    </location>
</feature>
<dbReference type="Proteomes" id="UP000001072">
    <property type="component" value="Unassembled WGS sequence"/>
</dbReference>
<name>F4S985_MELLP</name>
<dbReference type="InParanoid" id="F4S985"/>
<dbReference type="EMBL" id="GL883169">
    <property type="protein sequence ID" value="EGF98809.1"/>
    <property type="molecule type" value="Genomic_DNA"/>
</dbReference>
<dbReference type="GeneID" id="18937232"/>
<dbReference type="KEGG" id="mlr:MELLADRAFT_95416"/>
<evidence type="ECO:0000313" key="2">
    <source>
        <dbReference type="EMBL" id="EGF98809.1"/>
    </source>
</evidence>
<gene>
    <name evidence="2" type="ORF">MELLADRAFT_95416</name>
</gene>
<dbReference type="AlphaFoldDB" id="F4S985"/>
<feature type="region of interest" description="Disordered" evidence="1">
    <location>
        <begin position="186"/>
        <end position="205"/>
    </location>
</feature>